<feature type="domain" description="Bacteriophage Mu Gp45 N-terminal" evidence="2">
    <location>
        <begin position="21"/>
        <end position="87"/>
    </location>
</feature>
<gene>
    <name evidence="3" type="ORF">DC082_03065</name>
</gene>
<organism evidence="3 4">
    <name type="scientific">Ignatzschineria indica</name>
    <dbReference type="NCBI Taxonomy" id="472583"/>
    <lineage>
        <taxon>Bacteria</taxon>
        <taxon>Pseudomonadati</taxon>
        <taxon>Pseudomonadota</taxon>
        <taxon>Gammaproteobacteria</taxon>
        <taxon>Cardiobacteriales</taxon>
        <taxon>Ignatzschineriaceae</taxon>
        <taxon>Ignatzschineria</taxon>
    </lineage>
</organism>
<evidence type="ECO:0000259" key="2">
    <source>
        <dbReference type="Pfam" id="PF06890"/>
    </source>
</evidence>
<evidence type="ECO:0000313" key="3">
    <source>
        <dbReference type="EMBL" id="PWD84533.1"/>
    </source>
</evidence>
<accession>A0A2U2AMT8</accession>
<dbReference type="Proteomes" id="UP000244948">
    <property type="component" value="Unassembled WGS sequence"/>
</dbReference>
<name>A0A2U2AMT8_9GAMM</name>
<reference evidence="3 4" key="1">
    <citation type="journal article" date="2018" name="Genome Announc.">
        <title>Ignatzschineria cameli sp. nov., isolated from necrotic foot tissue of dromedaries (Camelus dromedarius) and associated maggots (Wohlfahrtia species) in Dubai.</title>
        <authorList>
            <person name="Tsang C.C."/>
            <person name="Tang J.Y."/>
            <person name="Fong J.Y."/>
            <person name="Kinne J."/>
            <person name="Lee H.H."/>
            <person name="Joseph M."/>
            <person name="Jose S."/>
            <person name="Schuster R.K."/>
            <person name="Tang Y."/>
            <person name="Sivakumar S."/>
            <person name="Chen J.H."/>
            <person name="Teng J.L."/>
            <person name="Lau S.K."/>
            <person name="Wernery U."/>
            <person name="Woo P.C."/>
        </authorList>
    </citation>
    <scope>NUCLEOTIDE SEQUENCE [LARGE SCALE GENOMIC DNA]</scope>
    <source>
        <strain evidence="3 4">KCTC 22643</strain>
    </source>
</reference>
<feature type="region of interest" description="Disordered" evidence="1">
    <location>
        <begin position="193"/>
        <end position="212"/>
    </location>
</feature>
<keyword evidence="4" id="KW-1185">Reference proteome</keyword>
<evidence type="ECO:0000256" key="1">
    <source>
        <dbReference type="SAM" id="MobiDB-lite"/>
    </source>
</evidence>
<protein>
    <submittedName>
        <fullName evidence="3">Phage baseplate assembly protein V</fullName>
    </submittedName>
</protein>
<dbReference type="NCBIfam" id="TIGR01644">
    <property type="entry name" value="phage_P2_V"/>
    <property type="match status" value="1"/>
</dbReference>
<dbReference type="InterPro" id="IPR014462">
    <property type="entry name" value="Phage_Mu_Gp45"/>
</dbReference>
<dbReference type="InterPro" id="IPR013046">
    <property type="entry name" value="GpV/Gp45"/>
</dbReference>
<comment type="caution">
    <text evidence="3">The sequence shown here is derived from an EMBL/GenBank/DDBJ whole genome shotgun (WGS) entry which is preliminary data.</text>
</comment>
<evidence type="ECO:0000313" key="4">
    <source>
        <dbReference type="Proteomes" id="UP000244948"/>
    </source>
</evidence>
<dbReference type="RefSeq" id="WP_109235702.1">
    <property type="nucleotide sequence ID" value="NZ_BMXZ01000001.1"/>
</dbReference>
<dbReference type="AlphaFoldDB" id="A0A2U2AMT8"/>
<dbReference type="PIRSF" id="PIRSF012337">
    <property type="entry name" value="gp45"/>
    <property type="match status" value="1"/>
</dbReference>
<feature type="compositionally biased region" description="Polar residues" evidence="1">
    <location>
        <begin position="195"/>
        <end position="206"/>
    </location>
</feature>
<proteinExistence type="predicted"/>
<dbReference type="InterPro" id="IPR053861">
    <property type="entry name" value="Phage_Mu_Gp45_N"/>
</dbReference>
<dbReference type="EMBL" id="QEWR01000002">
    <property type="protein sequence ID" value="PWD84533.1"/>
    <property type="molecule type" value="Genomic_DNA"/>
</dbReference>
<sequence>MLNRMKQEVQKLLNNIRSPFRGILNSSDSSADIQRHQVSGLSDETLQDVELYQHFGFTSNPPAGTNVIVVPLNGLTSHSVIIATENGNYRLAALKPGEVALYSSHGSTIVLKEGNIIDINAKEINLKATKITGTADDIEINATQSTTITAPVINLNGALNAGGGSASGATATINMPLEVKSKVTADEDVIVAGKSFNNHTHPTPTGESDKPS</sequence>
<dbReference type="Pfam" id="PF06890">
    <property type="entry name" value="Phage_Mu_Gp45"/>
    <property type="match status" value="1"/>
</dbReference>